<name>A0A392UP92_9FABA</name>
<feature type="non-terminal residue" evidence="1">
    <location>
        <position position="46"/>
    </location>
</feature>
<proteinExistence type="predicted"/>
<keyword evidence="2" id="KW-1185">Reference proteome</keyword>
<dbReference type="AlphaFoldDB" id="A0A392UP92"/>
<feature type="non-terminal residue" evidence="1">
    <location>
        <position position="1"/>
    </location>
</feature>
<protein>
    <submittedName>
        <fullName evidence="1">Uncharacterized protein</fullName>
    </submittedName>
</protein>
<dbReference type="EMBL" id="LXQA010878450">
    <property type="protein sequence ID" value="MCI75262.1"/>
    <property type="molecule type" value="Genomic_DNA"/>
</dbReference>
<evidence type="ECO:0000313" key="2">
    <source>
        <dbReference type="Proteomes" id="UP000265520"/>
    </source>
</evidence>
<organism evidence="1 2">
    <name type="scientific">Trifolium medium</name>
    <dbReference type="NCBI Taxonomy" id="97028"/>
    <lineage>
        <taxon>Eukaryota</taxon>
        <taxon>Viridiplantae</taxon>
        <taxon>Streptophyta</taxon>
        <taxon>Embryophyta</taxon>
        <taxon>Tracheophyta</taxon>
        <taxon>Spermatophyta</taxon>
        <taxon>Magnoliopsida</taxon>
        <taxon>eudicotyledons</taxon>
        <taxon>Gunneridae</taxon>
        <taxon>Pentapetalae</taxon>
        <taxon>rosids</taxon>
        <taxon>fabids</taxon>
        <taxon>Fabales</taxon>
        <taxon>Fabaceae</taxon>
        <taxon>Papilionoideae</taxon>
        <taxon>50 kb inversion clade</taxon>
        <taxon>NPAAA clade</taxon>
        <taxon>Hologalegina</taxon>
        <taxon>IRL clade</taxon>
        <taxon>Trifolieae</taxon>
        <taxon>Trifolium</taxon>
    </lineage>
</organism>
<evidence type="ECO:0000313" key="1">
    <source>
        <dbReference type="EMBL" id="MCI75262.1"/>
    </source>
</evidence>
<dbReference type="Proteomes" id="UP000265520">
    <property type="component" value="Unassembled WGS sequence"/>
</dbReference>
<comment type="caution">
    <text evidence="1">The sequence shown here is derived from an EMBL/GenBank/DDBJ whole genome shotgun (WGS) entry which is preliminary data.</text>
</comment>
<accession>A0A392UP92</accession>
<reference evidence="1 2" key="1">
    <citation type="journal article" date="2018" name="Front. Plant Sci.">
        <title>Red Clover (Trifolium pratense) and Zigzag Clover (T. medium) - A Picture of Genomic Similarities and Differences.</title>
        <authorList>
            <person name="Dluhosova J."/>
            <person name="Istvanek J."/>
            <person name="Nedelnik J."/>
            <person name="Repkova J."/>
        </authorList>
    </citation>
    <scope>NUCLEOTIDE SEQUENCE [LARGE SCALE GENOMIC DNA]</scope>
    <source>
        <strain evidence="2">cv. 10/8</strain>
        <tissue evidence="1">Leaf</tissue>
    </source>
</reference>
<sequence length="46" mass="4807">NSGKQGYTARCAGPAAHYANARRSNCPCTITLRVAPGQAARCATDR</sequence>